<evidence type="ECO:0000313" key="2">
    <source>
        <dbReference type="Proteomes" id="UP001054945"/>
    </source>
</evidence>
<accession>A0AAV4XHZ1</accession>
<protein>
    <submittedName>
        <fullName evidence="1">Uncharacterized protein</fullName>
    </submittedName>
</protein>
<dbReference type="EMBL" id="BPLR01000370">
    <property type="protein sequence ID" value="GIY94258.1"/>
    <property type="molecule type" value="Genomic_DNA"/>
</dbReference>
<proteinExistence type="predicted"/>
<dbReference type="Proteomes" id="UP001054945">
    <property type="component" value="Unassembled WGS sequence"/>
</dbReference>
<organism evidence="1 2">
    <name type="scientific">Caerostris extrusa</name>
    <name type="common">Bark spider</name>
    <name type="synonym">Caerostris bankana</name>
    <dbReference type="NCBI Taxonomy" id="172846"/>
    <lineage>
        <taxon>Eukaryota</taxon>
        <taxon>Metazoa</taxon>
        <taxon>Ecdysozoa</taxon>
        <taxon>Arthropoda</taxon>
        <taxon>Chelicerata</taxon>
        <taxon>Arachnida</taxon>
        <taxon>Araneae</taxon>
        <taxon>Araneomorphae</taxon>
        <taxon>Entelegynae</taxon>
        <taxon>Araneoidea</taxon>
        <taxon>Araneidae</taxon>
        <taxon>Caerostris</taxon>
    </lineage>
</organism>
<keyword evidence="2" id="KW-1185">Reference proteome</keyword>
<gene>
    <name evidence="1" type="ORF">CEXT_99331</name>
</gene>
<name>A0AAV4XHZ1_CAEEX</name>
<evidence type="ECO:0000313" key="1">
    <source>
        <dbReference type="EMBL" id="GIY94258.1"/>
    </source>
</evidence>
<comment type="caution">
    <text evidence="1">The sequence shown here is derived from an EMBL/GenBank/DDBJ whole genome shotgun (WGS) entry which is preliminary data.</text>
</comment>
<reference evidence="1 2" key="1">
    <citation type="submission" date="2021-06" db="EMBL/GenBank/DDBJ databases">
        <title>Caerostris extrusa draft genome.</title>
        <authorList>
            <person name="Kono N."/>
            <person name="Arakawa K."/>
        </authorList>
    </citation>
    <scope>NUCLEOTIDE SEQUENCE [LARGE SCALE GENOMIC DNA]</scope>
</reference>
<dbReference type="AlphaFoldDB" id="A0AAV4XHZ1"/>
<sequence length="98" mass="11464">MDLHHLQTLNLPDVFPCKPKLPRTQRCLRPNFLEKKRKEKKRKNPLLFEGVLFFVSVRSRGAYLDYTVIARAILETDSVELNFNNARTKSKQRTYGGT</sequence>